<organism evidence="1 2">
    <name type="scientific">Staurois parvus</name>
    <dbReference type="NCBI Taxonomy" id="386267"/>
    <lineage>
        <taxon>Eukaryota</taxon>
        <taxon>Metazoa</taxon>
        <taxon>Chordata</taxon>
        <taxon>Craniata</taxon>
        <taxon>Vertebrata</taxon>
        <taxon>Euteleostomi</taxon>
        <taxon>Amphibia</taxon>
        <taxon>Batrachia</taxon>
        <taxon>Anura</taxon>
        <taxon>Neobatrachia</taxon>
        <taxon>Ranoidea</taxon>
        <taxon>Ranidae</taxon>
        <taxon>Staurois</taxon>
    </lineage>
</organism>
<reference evidence="1" key="1">
    <citation type="submission" date="2023-05" db="EMBL/GenBank/DDBJ databases">
        <authorList>
            <person name="Stuckert A."/>
        </authorList>
    </citation>
    <scope>NUCLEOTIDE SEQUENCE</scope>
</reference>
<evidence type="ECO:0000313" key="2">
    <source>
        <dbReference type="Proteomes" id="UP001162483"/>
    </source>
</evidence>
<dbReference type="Proteomes" id="UP001162483">
    <property type="component" value="Unassembled WGS sequence"/>
</dbReference>
<dbReference type="EMBL" id="CATNWA010014157">
    <property type="protein sequence ID" value="CAI9568239.1"/>
    <property type="molecule type" value="Genomic_DNA"/>
</dbReference>
<keyword evidence="2" id="KW-1185">Reference proteome</keyword>
<proteinExistence type="predicted"/>
<name>A0ABN9D6S4_9NEOB</name>
<gene>
    <name evidence="1" type="ORF">SPARVUS_LOCUS6678319</name>
</gene>
<evidence type="ECO:0000313" key="1">
    <source>
        <dbReference type="EMBL" id="CAI9568239.1"/>
    </source>
</evidence>
<sequence length="78" mass="9012">MALGRKGLTMRGDQRVNCVQCFYVYYMELSLRDVLEFIPCFARKQNSAHPCRQDRGLPCLYRQSSVLSFSSPISGCRR</sequence>
<protein>
    <submittedName>
        <fullName evidence="1">Uncharacterized protein</fullName>
    </submittedName>
</protein>
<comment type="caution">
    <text evidence="1">The sequence shown here is derived from an EMBL/GenBank/DDBJ whole genome shotgun (WGS) entry which is preliminary data.</text>
</comment>
<accession>A0ABN9D6S4</accession>